<feature type="signal peptide" evidence="2">
    <location>
        <begin position="1"/>
        <end position="19"/>
    </location>
</feature>
<dbReference type="RefSeq" id="WP_206294870.1">
    <property type="nucleotide sequence ID" value="NZ_CP063458.1"/>
</dbReference>
<organism evidence="4 5">
    <name type="scientific">Humisphaera borealis</name>
    <dbReference type="NCBI Taxonomy" id="2807512"/>
    <lineage>
        <taxon>Bacteria</taxon>
        <taxon>Pseudomonadati</taxon>
        <taxon>Planctomycetota</taxon>
        <taxon>Phycisphaerae</taxon>
        <taxon>Tepidisphaerales</taxon>
        <taxon>Tepidisphaeraceae</taxon>
        <taxon>Humisphaera</taxon>
    </lineage>
</organism>
<evidence type="ECO:0000256" key="2">
    <source>
        <dbReference type="SAM" id="SignalP"/>
    </source>
</evidence>
<protein>
    <submittedName>
        <fullName evidence="4">Carbohydrate binding domain-containing protein</fullName>
    </submittedName>
</protein>
<sequence>MIRAISLFSCLALSAALFAADAKPAADAKNVLKPTAEVKNWRLEQHEEAKAAISAADGAIVFDVTKDDGTDWHVQAFQTPVELKDNTEYVVTFKAKSDVERAVRVQAGIDQEDWHLVGLDEEVTLGKEWKEYEAKFTATETVAMKNRVGFVLGMAKGKVYVKDLVVKPAK</sequence>
<dbReference type="InterPro" id="IPR008979">
    <property type="entry name" value="Galactose-bd-like_sf"/>
</dbReference>
<gene>
    <name evidence="4" type="ORF">IPV69_09505</name>
</gene>
<name>A0A7M2X480_9BACT</name>
<proteinExistence type="predicted"/>
<keyword evidence="5" id="KW-1185">Reference proteome</keyword>
<dbReference type="Proteomes" id="UP000593765">
    <property type="component" value="Chromosome"/>
</dbReference>
<dbReference type="GO" id="GO:0016798">
    <property type="term" value="F:hydrolase activity, acting on glycosyl bonds"/>
    <property type="evidence" value="ECO:0007669"/>
    <property type="project" value="InterPro"/>
</dbReference>
<dbReference type="EMBL" id="CP063458">
    <property type="protein sequence ID" value="QOV91570.1"/>
    <property type="molecule type" value="Genomic_DNA"/>
</dbReference>
<evidence type="ECO:0000256" key="1">
    <source>
        <dbReference type="ARBA" id="ARBA00022801"/>
    </source>
</evidence>
<evidence type="ECO:0000313" key="5">
    <source>
        <dbReference type="Proteomes" id="UP000593765"/>
    </source>
</evidence>
<evidence type="ECO:0000313" key="4">
    <source>
        <dbReference type="EMBL" id="QOV91570.1"/>
    </source>
</evidence>
<keyword evidence="1" id="KW-0378">Hydrolase</keyword>
<dbReference type="KEGG" id="hbs:IPV69_09505"/>
<evidence type="ECO:0000259" key="3">
    <source>
        <dbReference type="Pfam" id="PF02018"/>
    </source>
</evidence>
<keyword evidence="2" id="KW-0732">Signal</keyword>
<dbReference type="InterPro" id="IPR003305">
    <property type="entry name" value="CenC_carb-bd"/>
</dbReference>
<accession>A0A7M2X480</accession>
<dbReference type="SUPFAM" id="SSF49785">
    <property type="entry name" value="Galactose-binding domain-like"/>
    <property type="match status" value="1"/>
</dbReference>
<dbReference type="Pfam" id="PF02018">
    <property type="entry name" value="CBM_4_9"/>
    <property type="match status" value="1"/>
</dbReference>
<dbReference type="Gene3D" id="2.60.120.260">
    <property type="entry name" value="Galactose-binding domain-like"/>
    <property type="match status" value="1"/>
</dbReference>
<feature type="domain" description="CBM-cenC" evidence="3">
    <location>
        <begin position="38"/>
        <end position="141"/>
    </location>
</feature>
<reference evidence="4 5" key="1">
    <citation type="submission" date="2020-10" db="EMBL/GenBank/DDBJ databases">
        <title>Wide distribution of Phycisphaera-like planctomycetes from WD2101 soil group in peatlands and genome analysis of the first cultivated representative.</title>
        <authorList>
            <person name="Dedysh S.N."/>
            <person name="Beletsky A.V."/>
            <person name="Ivanova A."/>
            <person name="Kulichevskaya I.S."/>
            <person name="Suzina N.E."/>
            <person name="Philippov D.A."/>
            <person name="Rakitin A.L."/>
            <person name="Mardanov A.V."/>
            <person name="Ravin N.V."/>
        </authorList>
    </citation>
    <scope>NUCLEOTIDE SEQUENCE [LARGE SCALE GENOMIC DNA]</scope>
    <source>
        <strain evidence="4 5">M1803</strain>
    </source>
</reference>
<dbReference type="AlphaFoldDB" id="A0A7M2X480"/>
<feature type="chain" id="PRO_5034638509" evidence="2">
    <location>
        <begin position="20"/>
        <end position="170"/>
    </location>
</feature>